<dbReference type="Pfam" id="PF00271">
    <property type="entry name" value="Helicase_C"/>
    <property type="match status" value="1"/>
</dbReference>
<feature type="compositionally biased region" description="Basic residues" evidence="8">
    <location>
        <begin position="437"/>
        <end position="447"/>
    </location>
</feature>
<proteinExistence type="inferred from homology"/>
<sequence length="447" mass="50881">MQTTQNKFELFKLNRQLLNAIEEAGYTEPTPIQEQAIPLALAGQDILGIAQTGTGKTAAYTLPLLMRIKYAQGQDPRALILAPTRELAMQISEAIIQLSKYTDIRTVVLFGGIGPKAQIDAIRKGVDIIVATPGRFMDLYLKEEIVVKHINVMVLDEADKMMDMGFMPQIRRFLEILPTKRQNMLFSATFSDKVERLSFEFLEYPTRIEVTPQATTADMVTQVLYELPNFRTKISLLAHLLKDEEVFKRVLIFTRSREVAGQVHSYMLNGVVKENELRVIHANKGQNTRTNAMDAFREGSVRVMVATDVVARGIDITEVSHVINFDVPLIYEDYVHRIGRTGRANTVGQAITFLTEADEYHIAKIEKMIRMEIPRVQLPEELEIAKTPVDERQMMLREIDNQKRKEDPTFLGAFHEKKKAYLFKPKPVSKGKDTGRRKTATKGTKRK</sequence>
<evidence type="ECO:0000259" key="9">
    <source>
        <dbReference type="PROSITE" id="PS51192"/>
    </source>
</evidence>
<evidence type="ECO:0000256" key="8">
    <source>
        <dbReference type="SAM" id="MobiDB-lite"/>
    </source>
</evidence>
<evidence type="ECO:0000256" key="7">
    <source>
        <dbReference type="RuleBase" id="RU000492"/>
    </source>
</evidence>
<evidence type="ECO:0000313" key="13">
    <source>
        <dbReference type="Proteomes" id="UP000304900"/>
    </source>
</evidence>
<dbReference type="Proteomes" id="UP000304900">
    <property type="component" value="Unassembled WGS sequence"/>
</dbReference>
<evidence type="ECO:0000256" key="3">
    <source>
        <dbReference type="ARBA" id="ARBA00022806"/>
    </source>
</evidence>
<dbReference type="GO" id="GO:0003724">
    <property type="term" value="F:RNA helicase activity"/>
    <property type="evidence" value="ECO:0007669"/>
    <property type="project" value="InterPro"/>
</dbReference>
<dbReference type="Pfam" id="PF00270">
    <property type="entry name" value="DEAD"/>
    <property type="match status" value="1"/>
</dbReference>
<dbReference type="EMBL" id="SZVO01000001">
    <property type="protein sequence ID" value="TKT93940.1"/>
    <property type="molecule type" value="Genomic_DNA"/>
</dbReference>
<dbReference type="InterPro" id="IPR000629">
    <property type="entry name" value="RNA-helicase_DEAD-box_CS"/>
</dbReference>
<name>A0A4U6D8V8_9BACT</name>
<dbReference type="PROSITE" id="PS51194">
    <property type="entry name" value="HELICASE_CTER"/>
    <property type="match status" value="1"/>
</dbReference>
<comment type="similarity">
    <text evidence="5 7">Belongs to the DEAD box helicase family.</text>
</comment>
<dbReference type="InterPro" id="IPR027417">
    <property type="entry name" value="P-loop_NTPase"/>
</dbReference>
<evidence type="ECO:0000313" key="12">
    <source>
        <dbReference type="EMBL" id="TKT93940.1"/>
    </source>
</evidence>
<dbReference type="OrthoDB" id="974172at2"/>
<feature type="domain" description="DEAD-box RNA helicase Q" evidence="11">
    <location>
        <begin position="6"/>
        <end position="34"/>
    </location>
</feature>
<dbReference type="GO" id="GO:0005524">
    <property type="term" value="F:ATP binding"/>
    <property type="evidence" value="ECO:0007669"/>
    <property type="project" value="UniProtKB-KW"/>
</dbReference>
<evidence type="ECO:0000256" key="6">
    <source>
        <dbReference type="PROSITE-ProRule" id="PRU00552"/>
    </source>
</evidence>
<dbReference type="GO" id="GO:0016787">
    <property type="term" value="F:hydrolase activity"/>
    <property type="evidence" value="ECO:0007669"/>
    <property type="project" value="UniProtKB-KW"/>
</dbReference>
<feature type="domain" description="Helicase C-terminal" evidence="10">
    <location>
        <begin position="235"/>
        <end position="390"/>
    </location>
</feature>
<evidence type="ECO:0000256" key="2">
    <source>
        <dbReference type="ARBA" id="ARBA00022801"/>
    </source>
</evidence>
<evidence type="ECO:0000259" key="11">
    <source>
        <dbReference type="PROSITE" id="PS51195"/>
    </source>
</evidence>
<feature type="region of interest" description="Disordered" evidence="8">
    <location>
        <begin position="425"/>
        <end position="447"/>
    </location>
</feature>
<dbReference type="Gene3D" id="3.40.50.300">
    <property type="entry name" value="P-loop containing nucleotide triphosphate hydrolases"/>
    <property type="match status" value="2"/>
</dbReference>
<dbReference type="AlphaFoldDB" id="A0A4U6D8V8"/>
<reference evidence="12 13" key="1">
    <citation type="submission" date="2019-05" db="EMBL/GenBank/DDBJ databases">
        <title>Dyadobacter AR-3-8 sp. nov., isolated from arctic soil.</title>
        <authorList>
            <person name="Chaudhary D.K."/>
        </authorList>
    </citation>
    <scope>NUCLEOTIDE SEQUENCE [LARGE SCALE GENOMIC DNA]</scope>
    <source>
        <strain evidence="12 13">AR-3-8</strain>
    </source>
</reference>
<dbReference type="InterPro" id="IPR014001">
    <property type="entry name" value="Helicase_ATP-bd"/>
</dbReference>
<dbReference type="CDD" id="cd18787">
    <property type="entry name" value="SF2_C_DEAD"/>
    <property type="match status" value="1"/>
</dbReference>
<dbReference type="SMART" id="SM00490">
    <property type="entry name" value="HELICc"/>
    <property type="match status" value="1"/>
</dbReference>
<dbReference type="GO" id="GO:0003676">
    <property type="term" value="F:nucleic acid binding"/>
    <property type="evidence" value="ECO:0007669"/>
    <property type="project" value="InterPro"/>
</dbReference>
<keyword evidence="4 7" id="KW-0067">ATP-binding</keyword>
<dbReference type="RefSeq" id="WP_137338230.1">
    <property type="nucleotide sequence ID" value="NZ_BSQH01000001.1"/>
</dbReference>
<feature type="short sequence motif" description="Q motif" evidence="6">
    <location>
        <begin position="6"/>
        <end position="34"/>
    </location>
</feature>
<dbReference type="SMART" id="SM00487">
    <property type="entry name" value="DEXDc"/>
    <property type="match status" value="1"/>
</dbReference>
<evidence type="ECO:0000256" key="5">
    <source>
        <dbReference type="ARBA" id="ARBA00038437"/>
    </source>
</evidence>
<dbReference type="PANTHER" id="PTHR47959:SF13">
    <property type="entry name" value="ATP-DEPENDENT RNA HELICASE RHLE"/>
    <property type="match status" value="1"/>
</dbReference>
<gene>
    <name evidence="12" type="ORF">FDK13_01640</name>
</gene>
<dbReference type="SUPFAM" id="SSF52540">
    <property type="entry name" value="P-loop containing nucleoside triphosphate hydrolases"/>
    <property type="match status" value="2"/>
</dbReference>
<protein>
    <submittedName>
        <fullName evidence="12">DEAD/DEAH box helicase</fullName>
    </submittedName>
</protein>
<dbReference type="PANTHER" id="PTHR47959">
    <property type="entry name" value="ATP-DEPENDENT RNA HELICASE RHLE-RELATED"/>
    <property type="match status" value="1"/>
</dbReference>
<dbReference type="PROSITE" id="PS51192">
    <property type="entry name" value="HELICASE_ATP_BIND_1"/>
    <property type="match status" value="1"/>
</dbReference>
<dbReference type="CDD" id="cd00268">
    <property type="entry name" value="DEADc"/>
    <property type="match status" value="1"/>
</dbReference>
<feature type="domain" description="Helicase ATP-binding" evidence="9">
    <location>
        <begin position="37"/>
        <end position="208"/>
    </location>
</feature>
<keyword evidence="1 7" id="KW-0547">Nucleotide-binding</keyword>
<keyword evidence="2 7" id="KW-0378">Hydrolase</keyword>
<accession>A0A4U6D8V8</accession>
<dbReference type="InterPro" id="IPR014014">
    <property type="entry name" value="RNA_helicase_DEAD_Q_motif"/>
</dbReference>
<evidence type="ECO:0000256" key="4">
    <source>
        <dbReference type="ARBA" id="ARBA00022840"/>
    </source>
</evidence>
<keyword evidence="13" id="KW-1185">Reference proteome</keyword>
<comment type="caution">
    <text evidence="12">The sequence shown here is derived from an EMBL/GenBank/DDBJ whole genome shotgun (WGS) entry which is preliminary data.</text>
</comment>
<dbReference type="PROSITE" id="PS51195">
    <property type="entry name" value="Q_MOTIF"/>
    <property type="match status" value="1"/>
</dbReference>
<organism evidence="12 13">
    <name type="scientific">Dyadobacter frigoris</name>
    <dbReference type="NCBI Taxonomy" id="2576211"/>
    <lineage>
        <taxon>Bacteria</taxon>
        <taxon>Pseudomonadati</taxon>
        <taxon>Bacteroidota</taxon>
        <taxon>Cytophagia</taxon>
        <taxon>Cytophagales</taxon>
        <taxon>Spirosomataceae</taxon>
        <taxon>Dyadobacter</taxon>
    </lineage>
</organism>
<dbReference type="InterPro" id="IPR044742">
    <property type="entry name" value="DEAD/DEAH_RhlB"/>
</dbReference>
<dbReference type="InterPro" id="IPR001650">
    <property type="entry name" value="Helicase_C-like"/>
</dbReference>
<evidence type="ECO:0000256" key="1">
    <source>
        <dbReference type="ARBA" id="ARBA00022741"/>
    </source>
</evidence>
<keyword evidence="3 7" id="KW-0347">Helicase</keyword>
<dbReference type="PROSITE" id="PS00039">
    <property type="entry name" value="DEAD_ATP_HELICASE"/>
    <property type="match status" value="1"/>
</dbReference>
<evidence type="ECO:0000259" key="10">
    <source>
        <dbReference type="PROSITE" id="PS51194"/>
    </source>
</evidence>
<dbReference type="InterPro" id="IPR011545">
    <property type="entry name" value="DEAD/DEAH_box_helicase_dom"/>
</dbReference>
<dbReference type="GO" id="GO:0005829">
    <property type="term" value="C:cytosol"/>
    <property type="evidence" value="ECO:0007669"/>
    <property type="project" value="TreeGrafter"/>
</dbReference>
<dbReference type="InterPro" id="IPR050079">
    <property type="entry name" value="DEAD_box_RNA_helicase"/>
</dbReference>